<dbReference type="Gene3D" id="3.20.20.100">
    <property type="entry name" value="NADP-dependent oxidoreductase domain"/>
    <property type="match status" value="1"/>
</dbReference>
<protein>
    <submittedName>
        <fullName evidence="3">Aldo/keto reductase</fullName>
    </submittedName>
</protein>
<dbReference type="PANTHER" id="PTHR43364">
    <property type="entry name" value="NADH-SPECIFIC METHYLGLYOXAL REDUCTASE-RELATED"/>
    <property type="match status" value="1"/>
</dbReference>
<proteinExistence type="predicted"/>
<feature type="domain" description="NADP-dependent oxidoreductase" evidence="2">
    <location>
        <begin position="80"/>
        <end position="368"/>
    </location>
</feature>
<name>A0ABN2Q8P4_9MICO</name>
<dbReference type="InterPro" id="IPR036812">
    <property type="entry name" value="NAD(P)_OxRdtase_dom_sf"/>
</dbReference>
<dbReference type="InterPro" id="IPR050523">
    <property type="entry name" value="AKR_Detox_Biosynth"/>
</dbReference>
<dbReference type="PANTHER" id="PTHR43364:SF6">
    <property type="entry name" value="OXIDOREDUCTASE-RELATED"/>
    <property type="match status" value="1"/>
</dbReference>
<evidence type="ECO:0000259" key="2">
    <source>
        <dbReference type="Pfam" id="PF00248"/>
    </source>
</evidence>
<dbReference type="Proteomes" id="UP001499954">
    <property type="component" value="Unassembled WGS sequence"/>
</dbReference>
<dbReference type="EMBL" id="BAAAMK010000001">
    <property type="protein sequence ID" value="GAA1945526.1"/>
    <property type="molecule type" value="Genomic_DNA"/>
</dbReference>
<organism evidence="3 4">
    <name type="scientific">Agromyces allii</name>
    <dbReference type="NCBI Taxonomy" id="393607"/>
    <lineage>
        <taxon>Bacteria</taxon>
        <taxon>Bacillati</taxon>
        <taxon>Actinomycetota</taxon>
        <taxon>Actinomycetes</taxon>
        <taxon>Micrococcales</taxon>
        <taxon>Microbacteriaceae</taxon>
        <taxon>Agromyces</taxon>
    </lineage>
</organism>
<comment type="caution">
    <text evidence="3">The sequence shown here is derived from an EMBL/GenBank/DDBJ whole genome shotgun (WGS) entry which is preliminary data.</text>
</comment>
<accession>A0ABN2Q8P4</accession>
<evidence type="ECO:0000256" key="1">
    <source>
        <dbReference type="SAM" id="MobiDB-lite"/>
    </source>
</evidence>
<gene>
    <name evidence="3" type="ORF">GCM10009717_10020</name>
</gene>
<dbReference type="RefSeq" id="WP_246200631.1">
    <property type="nucleotide sequence ID" value="NZ_BAAAMK010000001.1"/>
</dbReference>
<evidence type="ECO:0000313" key="4">
    <source>
        <dbReference type="Proteomes" id="UP001499954"/>
    </source>
</evidence>
<evidence type="ECO:0000313" key="3">
    <source>
        <dbReference type="EMBL" id="GAA1945526.1"/>
    </source>
</evidence>
<keyword evidence="4" id="KW-1185">Reference proteome</keyword>
<dbReference type="InterPro" id="IPR023210">
    <property type="entry name" value="NADP_OxRdtase_dom"/>
</dbReference>
<reference evidence="3 4" key="1">
    <citation type="journal article" date="2019" name="Int. J. Syst. Evol. Microbiol.">
        <title>The Global Catalogue of Microorganisms (GCM) 10K type strain sequencing project: providing services to taxonomists for standard genome sequencing and annotation.</title>
        <authorList>
            <consortium name="The Broad Institute Genomics Platform"/>
            <consortium name="The Broad Institute Genome Sequencing Center for Infectious Disease"/>
            <person name="Wu L."/>
            <person name="Ma J."/>
        </authorList>
    </citation>
    <scope>NUCLEOTIDE SEQUENCE [LARGE SCALE GENOMIC DNA]</scope>
    <source>
        <strain evidence="3 4">JCM 13584</strain>
    </source>
</reference>
<dbReference type="Pfam" id="PF00248">
    <property type="entry name" value="Aldo_ket_red"/>
    <property type="match status" value="1"/>
</dbReference>
<sequence length="370" mass="39093">MARRHLAGGRDTLRETDHGSTVALAERDVFPNADAAGASILDEPRTAAHRAEVVTSNTFSGPILVPLRAKLGDTDMSVHRLAIGASTFGWTLGSEDAYAILDRFAGTGGDLIDTADSYAAGRSESIIGSWMASRGSRDRMHVMTKVGRNQDLPGLAPQTIRAAVDASLQRLRTDRIDVLYLHGEDPEVPLEESLGAVGALVDAGKVRAVGASDFGPERLIEARVLAANGLPRFQTLTTRYSLMERSSFEGATELVAHAQGLAVMPYFALANGFLAGGVRRRSDVKHDARGARAGVHLGRRGLRVLGALDAIAATHAVAPATVALAWLLARPTVVAPVVSATNADQVDALIAAASVELHRSELVELDRASH</sequence>
<feature type="region of interest" description="Disordered" evidence="1">
    <location>
        <begin position="1"/>
        <end position="20"/>
    </location>
</feature>
<dbReference type="SUPFAM" id="SSF51430">
    <property type="entry name" value="NAD(P)-linked oxidoreductase"/>
    <property type="match status" value="1"/>
</dbReference>